<feature type="compositionally biased region" description="Low complexity" evidence="1">
    <location>
        <begin position="486"/>
        <end position="520"/>
    </location>
</feature>
<dbReference type="InterPro" id="IPR045107">
    <property type="entry name" value="SAC3/GANP/THP3"/>
</dbReference>
<feature type="region of interest" description="Disordered" evidence="1">
    <location>
        <begin position="843"/>
        <end position="872"/>
    </location>
</feature>
<comment type="caution">
    <text evidence="3">The sequence shown here is derived from an EMBL/GenBank/DDBJ whole genome shotgun (WGS) entry which is preliminary data.</text>
</comment>
<feature type="compositionally biased region" description="Low complexity" evidence="1">
    <location>
        <begin position="1"/>
        <end position="16"/>
    </location>
</feature>
<feature type="compositionally biased region" description="Acidic residues" evidence="1">
    <location>
        <begin position="1501"/>
        <end position="1511"/>
    </location>
</feature>
<feature type="compositionally biased region" description="Low complexity" evidence="1">
    <location>
        <begin position="1456"/>
        <end position="1499"/>
    </location>
</feature>
<proteinExistence type="predicted"/>
<keyword evidence="4" id="KW-1185">Reference proteome</keyword>
<accession>A0ABQ8V9H0</accession>
<feature type="compositionally biased region" description="Polar residues" evidence="1">
    <location>
        <begin position="423"/>
        <end position="433"/>
    </location>
</feature>
<feature type="compositionally biased region" description="Low complexity" evidence="1">
    <location>
        <begin position="1215"/>
        <end position="1240"/>
    </location>
</feature>
<organism evidence="3 4">
    <name type="scientific">Lentinula lateritia</name>
    <dbReference type="NCBI Taxonomy" id="40482"/>
    <lineage>
        <taxon>Eukaryota</taxon>
        <taxon>Fungi</taxon>
        <taxon>Dikarya</taxon>
        <taxon>Basidiomycota</taxon>
        <taxon>Agaricomycotina</taxon>
        <taxon>Agaricomycetes</taxon>
        <taxon>Agaricomycetidae</taxon>
        <taxon>Agaricales</taxon>
        <taxon>Marasmiineae</taxon>
        <taxon>Omphalotaceae</taxon>
        <taxon>Lentinula</taxon>
    </lineage>
</organism>
<evidence type="ECO:0000259" key="2">
    <source>
        <dbReference type="Pfam" id="PF03399"/>
    </source>
</evidence>
<dbReference type="InterPro" id="IPR005062">
    <property type="entry name" value="SAC3/GANP/THP3_conserved"/>
</dbReference>
<feature type="region of interest" description="Disordered" evidence="1">
    <location>
        <begin position="367"/>
        <end position="397"/>
    </location>
</feature>
<feature type="compositionally biased region" description="Gly residues" evidence="1">
    <location>
        <begin position="524"/>
        <end position="534"/>
    </location>
</feature>
<dbReference type="EMBL" id="JANVFT010000058">
    <property type="protein sequence ID" value="KAJ4481872.1"/>
    <property type="molecule type" value="Genomic_DNA"/>
</dbReference>
<feature type="region of interest" description="Disordered" evidence="1">
    <location>
        <begin position="1208"/>
        <end position="1240"/>
    </location>
</feature>
<feature type="compositionally biased region" description="Basic and acidic residues" evidence="1">
    <location>
        <begin position="1558"/>
        <end position="1572"/>
    </location>
</feature>
<feature type="compositionally biased region" description="Basic residues" evidence="1">
    <location>
        <begin position="588"/>
        <end position="598"/>
    </location>
</feature>
<reference evidence="3" key="1">
    <citation type="submission" date="2022-08" db="EMBL/GenBank/DDBJ databases">
        <title>A Global Phylogenomic Analysis of the Shiitake Genus Lentinula.</title>
        <authorList>
            <consortium name="DOE Joint Genome Institute"/>
            <person name="Sierra-Patev S."/>
            <person name="Min B."/>
            <person name="Naranjo-Ortiz M."/>
            <person name="Looney B."/>
            <person name="Konkel Z."/>
            <person name="Slot J.C."/>
            <person name="Sakamoto Y."/>
            <person name="Steenwyk J.L."/>
            <person name="Rokas A."/>
            <person name="Carro J."/>
            <person name="Camarero S."/>
            <person name="Ferreira P."/>
            <person name="Molpeceres G."/>
            <person name="Ruiz-Duenas F.J."/>
            <person name="Serrano A."/>
            <person name="Henrissat B."/>
            <person name="Drula E."/>
            <person name="Hughes K.W."/>
            <person name="Mata J.L."/>
            <person name="Ishikawa N.K."/>
            <person name="Vargas-Isla R."/>
            <person name="Ushijima S."/>
            <person name="Smith C.A."/>
            <person name="Ahrendt S."/>
            <person name="Andreopoulos W."/>
            <person name="He G."/>
            <person name="Labutti K."/>
            <person name="Lipzen A."/>
            <person name="Ng V."/>
            <person name="Riley R."/>
            <person name="Sandor L."/>
            <person name="Barry K."/>
            <person name="Martinez A.T."/>
            <person name="Xiao Y."/>
            <person name="Gibbons J.G."/>
            <person name="Terashima K."/>
            <person name="Grigoriev I.V."/>
            <person name="Hibbett D.S."/>
        </authorList>
    </citation>
    <scope>NUCLEOTIDE SEQUENCE</scope>
    <source>
        <strain evidence="3">RHP3577 ss4</strain>
    </source>
</reference>
<feature type="compositionally biased region" description="Low complexity" evidence="1">
    <location>
        <begin position="964"/>
        <end position="978"/>
    </location>
</feature>
<gene>
    <name evidence="3" type="ORF">C8R41DRAFT_904262</name>
</gene>
<feature type="region of interest" description="Disordered" evidence="1">
    <location>
        <begin position="964"/>
        <end position="998"/>
    </location>
</feature>
<feature type="region of interest" description="Disordered" evidence="1">
    <location>
        <begin position="421"/>
        <end position="641"/>
    </location>
</feature>
<evidence type="ECO:0000313" key="4">
    <source>
        <dbReference type="Proteomes" id="UP001150217"/>
    </source>
</evidence>
<feature type="compositionally biased region" description="Polar residues" evidence="1">
    <location>
        <begin position="387"/>
        <end position="397"/>
    </location>
</feature>
<feature type="compositionally biased region" description="Acidic residues" evidence="1">
    <location>
        <begin position="369"/>
        <end position="379"/>
    </location>
</feature>
<feature type="compositionally biased region" description="Gly residues" evidence="1">
    <location>
        <begin position="989"/>
        <end position="998"/>
    </location>
</feature>
<protein>
    <recommendedName>
        <fullName evidence="2">SAC3/GANP/THP3 conserved domain-containing protein</fullName>
    </recommendedName>
</protein>
<dbReference type="Pfam" id="PF03399">
    <property type="entry name" value="SAC3_GANP"/>
    <property type="match status" value="1"/>
</dbReference>
<feature type="compositionally biased region" description="Pro residues" evidence="1">
    <location>
        <begin position="442"/>
        <end position="460"/>
    </location>
</feature>
<feature type="region of interest" description="Disordered" evidence="1">
    <location>
        <begin position="1"/>
        <end position="60"/>
    </location>
</feature>
<dbReference type="PANTHER" id="PTHR12436:SF3">
    <property type="entry name" value="GERMINAL-CENTER ASSOCIATED NUCLEAR PROTEIN"/>
    <property type="match status" value="1"/>
</dbReference>
<dbReference type="Proteomes" id="UP001150217">
    <property type="component" value="Unassembled WGS sequence"/>
</dbReference>
<feature type="compositionally biased region" description="Low complexity" evidence="1">
    <location>
        <begin position="1512"/>
        <end position="1524"/>
    </location>
</feature>
<dbReference type="Gene3D" id="1.25.40.990">
    <property type="match status" value="1"/>
</dbReference>
<feature type="compositionally biased region" description="Basic and acidic residues" evidence="1">
    <location>
        <begin position="539"/>
        <end position="564"/>
    </location>
</feature>
<feature type="compositionally biased region" description="Polar residues" evidence="1">
    <location>
        <begin position="624"/>
        <end position="640"/>
    </location>
</feature>
<dbReference type="PANTHER" id="PTHR12436">
    <property type="entry name" value="80 KDA MCM3-ASSOCIATED PROTEIN"/>
    <property type="match status" value="1"/>
</dbReference>
<sequence>MKSSGVGASVSANALSGGTGGAVKHRNKQWVADGARGRGRGRGAVFVRDDRPSEVQPSDPFLESQESRDLFWHTLVKSREAERLDLICRGLMDDPLVPKRLSDAITLVGTCADMCPRFERVPAGARETTCSLGNVFRRRMGNACGTGGRTLDYLFGELMVREGFVRTYAFLRDRTRAVRSDFVMQREEGAVAVECHERCVRFHIVALREMRGEKEFSVNLEEQQLMNTLQSLKEFYTDQRSVFTSPNELEMWIYHRLIHIRDQRERNDDIPSHILTHPVYILTSAFRAHVQAQSTPITKTSPLVVGEEGMRIFGELAGWLMGGKGKRGMVYLVACLLEHLFGRDRIEDMESVRGGLALVEIIDGREQEEVQEQEQEQEEPPAPPAPSTSAFSHLTTTANPFSSPSVFSAFGSTAAVPALFPAQGTSSSPDPINSTTPSTPLLNPPPAPRPLPISLPPTPTVPSAASESTTNPTIVPPNPIPHHPRLSLLKTSLSTPPALSLSHSSSAPPQALLSPLTPSLKGFGRVGSVGGSEGLDGSSSRDGEHDRGVSGERRGEGVIERRSESVLTRGGTRGKSESESESRSTNGVRRRGRERKRYQPTPTPSPDSGSESDSESDSPFPSTKTFTPASTLASAPSTMGRTDEDLVSRLMETQSTHRLRWAPNTFLDVWRSHVRRRGGRVAGVLRVLDLEREVSASASVLVPATSASSVLVSASAPSTLASAYTLLLVLNPAVDATAIWAQTKFGVPGSGWWGVVGADRDVTGNGKGKRNRRKRNAATRNEVELTPLAGVRDELERKYVVLGDCTRLRGVLEGVKRRGRGWRRKEIEGREWKKEKKEKSEEWKNKWNWSKDQSESEQEEHGYLKEEEQDDEHNTEELYREKWFIPSLILIHWAETEEEEIPRDLGDVISRYTQSPTSQLHPSTNHPSHQPTLAAYSVLSITSTTTDLDARFDRALGALSGLESGSLGSRSESVSASVSEKESASQKEGGAGGIGNGSGMDVDGRLVRVVEGVHGLFKLLQPTFTAFLIEWLDNCSSGSTLSLPPFGVSEGEGEAASLVYGSNAYGTYGNGYHNNAYNNGSTRSTTSATTSTTHNTTNSFNWTLYTHLLRALVELLNHALDLVSSLVRHSQFQFAVPMRAGGVEVLGLLGLLELPEFLGPREDGSESGSGDGEREMSVVYEMSIEWLVRVYQSIRDVHGHGRDRSPVNFDSNLYTNTNSTNTSTSTSTTTTTSSSSSAATSTSSIDISITTTLEQTILSLIRDLQTHARMGKIFPTRTFVEQLWDVVVFGSGLVLSSKYCVSTSAMSTSTATAMGLTSSSSSSSSLTALAPSSSSSSSLSSSQPSPSPSTSLSFIIPTTHILSAQETFEDAIKPRQVALSGLMNRLHRRLFRRLADRSGGGRWGNRVIGGSGVGVNGLNGLLNGKNAKKTRRRSFSDVDGVDGESVSSSNKRLRLSAGSANHSNHSNYPNYSPYSTHSHNPSASASTSTSVPGSASTSVIDLDDMDDDMEDMANNMADNNNNNNEEMHTNWDNDDDPDSHRTSLYGRSTSVMSLGSYHGDDKGADENERGEGEGEEEGEEEREGGETEKKKVVTVAMLRALTRDLKERYRTSS</sequence>
<feature type="region of interest" description="Disordered" evidence="1">
    <location>
        <begin position="1414"/>
        <end position="1591"/>
    </location>
</feature>
<feature type="domain" description="SAC3/GANP/THP3 conserved" evidence="2">
    <location>
        <begin position="149"/>
        <end position="351"/>
    </location>
</feature>
<evidence type="ECO:0000313" key="3">
    <source>
        <dbReference type="EMBL" id="KAJ4481872.1"/>
    </source>
</evidence>
<name>A0ABQ8V9H0_9AGAR</name>
<feature type="compositionally biased region" description="Acidic residues" evidence="1">
    <location>
        <begin position="1573"/>
        <end position="1583"/>
    </location>
</feature>
<evidence type="ECO:0000256" key="1">
    <source>
        <dbReference type="SAM" id="MobiDB-lite"/>
    </source>
</evidence>